<evidence type="ECO:0000256" key="1">
    <source>
        <dbReference type="ARBA" id="ARBA00005926"/>
    </source>
</evidence>
<organism evidence="3 4">
    <name type="scientific">Thlaspi arvense</name>
    <name type="common">Field penny-cress</name>
    <dbReference type="NCBI Taxonomy" id="13288"/>
    <lineage>
        <taxon>Eukaryota</taxon>
        <taxon>Viridiplantae</taxon>
        <taxon>Streptophyta</taxon>
        <taxon>Embryophyta</taxon>
        <taxon>Tracheophyta</taxon>
        <taxon>Spermatophyta</taxon>
        <taxon>Magnoliopsida</taxon>
        <taxon>eudicotyledons</taxon>
        <taxon>Gunneridae</taxon>
        <taxon>Pentapetalae</taxon>
        <taxon>rosids</taxon>
        <taxon>malvids</taxon>
        <taxon>Brassicales</taxon>
        <taxon>Brassicaceae</taxon>
        <taxon>Thlaspideae</taxon>
        <taxon>Thlaspi</taxon>
    </lineage>
</organism>
<protein>
    <recommendedName>
        <fullName evidence="2">Protein kinase domain-containing protein</fullName>
    </recommendedName>
</protein>
<dbReference type="AlphaFoldDB" id="A0AAU9RHS0"/>
<dbReference type="EMBL" id="OU466858">
    <property type="protein sequence ID" value="CAH2043427.1"/>
    <property type="molecule type" value="Genomic_DNA"/>
</dbReference>
<sequence length="379" mass="43796">MGVYVRIQREISFPQNAVFVASMWRLGLRGGGGGGESYPERPDEPDCIYYLRTGVCVEMSVQSTSKPCTGNNYLSVFYFLIKSWEVSEQKVVFLISSGTELKESTKAFFENPSLMLADKLINRVEYMHTRGFIHLEINPDNFLIRCHLGELLLNMNLLSFHILDSIIMCSFRKTGRVYIIDFGLGKKYRDLQTHRHILYKENKNLTGTVRYAKCEHPPWSHWLCAHVFPQRKGLKAGTKKHKYDIIREKKVATPVEVMCLSLFRSLRFDDKPDHSYPKRLLRDLFIRDGYQFDYVFDWTVLKYPQICSSSSSSRDTGNNLFALLLSFLSVFKRKSDKIFHVFQNHTAVEPGNEILDRFSGAVEAITTTPREGLGIKKLR</sequence>
<dbReference type="Gene3D" id="1.10.510.10">
    <property type="entry name" value="Transferase(Phosphotransferase) domain 1"/>
    <property type="match status" value="1"/>
</dbReference>
<dbReference type="SUPFAM" id="SSF56112">
    <property type="entry name" value="Protein kinase-like (PK-like)"/>
    <property type="match status" value="1"/>
</dbReference>
<comment type="similarity">
    <text evidence="1">Belongs to the protein kinase superfamily. CK1 Ser/Thr protein kinase family. Casein kinase I subfamily.</text>
</comment>
<feature type="domain" description="Protein kinase" evidence="2">
    <location>
        <begin position="1"/>
        <end position="348"/>
    </location>
</feature>
<keyword evidence="4" id="KW-1185">Reference proteome</keyword>
<name>A0AAU9RHS0_THLAR</name>
<proteinExistence type="inferred from homology"/>
<dbReference type="PROSITE" id="PS50011">
    <property type="entry name" value="PROTEIN_KINASE_DOM"/>
    <property type="match status" value="1"/>
</dbReference>
<dbReference type="InterPro" id="IPR011009">
    <property type="entry name" value="Kinase-like_dom_sf"/>
</dbReference>
<evidence type="ECO:0000259" key="2">
    <source>
        <dbReference type="PROSITE" id="PS50011"/>
    </source>
</evidence>
<dbReference type="GO" id="GO:0004672">
    <property type="term" value="F:protein kinase activity"/>
    <property type="evidence" value="ECO:0007669"/>
    <property type="project" value="InterPro"/>
</dbReference>
<reference evidence="3 4" key="1">
    <citation type="submission" date="2022-03" db="EMBL/GenBank/DDBJ databases">
        <authorList>
            <person name="Nunn A."/>
            <person name="Chopra R."/>
            <person name="Nunn A."/>
            <person name="Contreras Garrido A."/>
        </authorList>
    </citation>
    <scope>NUCLEOTIDE SEQUENCE [LARGE SCALE GENOMIC DNA]</scope>
</reference>
<gene>
    <name evidence="3" type="ORF">TAV2_LOCUS6898</name>
</gene>
<evidence type="ECO:0000313" key="3">
    <source>
        <dbReference type="EMBL" id="CAH2043427.1"/>
    </source>
</evidence>
<accession>A0AAU9RHS0</accession>
<dbReference type="PANTHER" id="PTHR11909">
    <property type="entry name" value="CASEIN KINASE-RELATED"/>
    <property type="match status" value="1"/>
</dbReference>
<dbReference type="GO" id="GO:0005524">
    <property type="term" value="F:ATP binding"/>
    <property type="evidence" value="ECO:0007669"/>
    <property type="project" value="InterPro"/>
</dbReference>
<dbReference type="InterPro" id="IPR000719">
    <property type="entry name" value="Prot_kinase_dom"/>
</dbReference>
<dbReference type="Proteomes" id="UP000836841">
    <property type="component" value="Chromosome 2"/>
</dbReference>
<dbReference type="InterPro" id="IPR050235">
    <property type="entry name" value="CK1_Ser-Thr_kinase"/>
</dbReference>
<evidence type="ECO:0000313" key="4">
    <source>
        <dbReference type="Proteomes" id="UP000836841"/>
    </source>
</evidence>